<feature type="domain" description="Mannosylglycerate hydrolase MGH1-like glycoside hydrolase" evidence="2">
    <location>
        <begin position="375"/>
        <end position="853"/>
    </location>
</feature>
<evidence type="ECO:0000259" key="2">
    <source>
        <dbReference type="Pfam" id="PF22422"/>
    </source>
</evidence>
<dbReference type="InterPro" id="IPR008928">
    <property type="entry name" value="6-hairpin_glycosidase_sf"/>
</dbReference>
<dbReference type="PROSITE" id="PS51257">
    <property type="entry name" value="PROKAR_LIPOPROTEIN"/>
    <property type="match status" value="1"/>
</dbReference>
<dbReference type="Gene3D" id="1.10.287.100">
    <property type="match status" value="1"/>
</dbReference>
<dbReference type="Pfam" id="PF21152">
    <property type="entry name" value="YgjK_N"/>
    <property type="match status" value="1"/>
</dbReference>
<dbReference type="Gene3D" id="3.30.1390.40">
    <property type="entry name" value="Ribosomal protein L30p/L7e"/>
    <property type="match status" value="1"/>
</dbReference>
<dbReference type="InterPro" id="IPR054491">
    <property type="entry name" value="MGH1-like_GH"/>
</dbReference>
<dbReference type="InterPro" id="IPR012341">
    <property type="entry name" value="6hp_glycosidase-like_sf"/>
</dbReference>
<reference evidence="3" key="1">
    <citation type="submission" date="2022-10" db="EMBL/GenBank/DDBJ databases">
        <title>Completed Genome Sequence of two octocoral isolated bacterium, Endozoicomonas euniceicola EF212T and Endozoicomonas gorgoniicola PS125T.</title>
        <authorList>
            <person name="Chiou Y.-J."/>
            <person name="Chen Y.-H."/>
        </authorList>
    </citation>
    <scope>NUCLEOTIDE SEQUENCE</scope>
    <source>
        <strain evidence="3">EF212</strain>
    </source>
</reference>
<protein>
    <submittedName>
        <fullName evidence="3">Alpha-glucosidase</fullName>
        <ecNumber evidence="3">3.2.1.20</ecNumber>
    </submittedName>
</protein>
<dbReference type="Proteomes" id="UP001163255">
    <property type="component" value="Chromosome"/>
</dbReference>
<dbReference type="NCBIfam" id="NF007525">
    <property type="entry name" value="PRK10137.1"/>
    <property type="match status" value="1"/>
</dbReference>
<accession>A0ABY6GQG1</accession>
<keyword evidence="3" id="KW-0378">Hydrolase</keyword>
<gene>
    <name evidence="3" type="primary">ygjK</name>
    <name evidence="3" type="ORF">NX720_19245</name>
</gene>
<dbReference type="SUPFAM" id="SSF48208">
    <property type="entry name" value="Six-hairpin glycosidases"/>
    <property type="match status" value="1"/>
</dbReference>
<dbReference type="RefSeq" id="WP_262596773.1">
    <property type="nucleotide sequence ID" value="NZ_CP103300.1"/>
</dbReference>
<proteinExistence type="predicted"/>
<dbReference type="EMBL" id="CP103300">
    <property type="protein sequence ID" value="UYM14988.1"/>
    <property type="molecule type" value="Genomic_DNA"/>
</dbReference>
<keyword evidence="4" id="KW-1185">Reference proteome</keyword>
<evidence type="ECO:0000313" key="3">
    <source>
        <dbReference type="EMBL" id="UYM14988.1"/>
    </source>
</evidence>
<dbReference type="PANTHER" id="PTHR23403">
    <property type="entry name" value="TREHALASE"/>
    <property type="match status" value="1"/>
</dbReference>
<dbReference type="InterPro" id="IPR048450">
    <property type="entry name" value="YgjK_N"/>
</dbReference>
<feature type="domain" description="Glucosidase YgjK N-terminal" evidence="1">
    <location>
        <begin position="52"/>
        <end position="319"/>
    </location>
</feature>
<evidence type="ECO:0000313" key="4">
    <source>
        <dbReference type="Proteomes" id="UP001163255"/>
    </source>
</evidence>
<dbReference type="GO" id="GO:0004558">
    <property type="term" value="F:alpha-1,4-glucosidase activity"/>
    <property type="evidence" value="ECO:0007669"/>
    <property type="project" value="UniProtKB-EC"/>
</dbReference>
<dbReference type="InterPro" id="IPR001661">
    <property type="entry name" value="Glyco_hydro_37"/>
</dbReference>
<organism evidence="3 4">
    <name type="scientific">Endozoicomonas euniceicola</name>
    <dbReference type="NCBI Taxonomy" id="1234143"/>
    <lineage>
        <taxon>Bacteria</taxon>
        <taxon>Pseudomonadati</taxon>
        <taxon>Pseudomonadota</taxon>
        <taxon>Gammaproteobacteria</taxon>
        <taxon>Oceanospirillales</taxon>
        <taxon>Endozoicomonadaceae</taxon>
        <taxon>Endozoicomonas</taxon>
    </lineage>
</organism>
<sequence>MRFKKSLLAASIITSMLLTGCTDKNDDDEINIDRSSLNPLGEIALQYDNVLNRSGNPMALRERDKYSNIKFNPLYDNGSWHGFLLPGSADTYGSFTGPSIIAEEYNVLLGKYMDQLSLTDSSGRVYDLTSVKNPELISYPGALYQRYDLGDIEVAMEMRFVDKRVSLVKTTVLNKSSSAKELTFNWAGELTEELYRKPGVTNKETVTGKYGEEFRTFTPDIYGINVRLNEQRDTYVMMTQDGATFMIRRTLETKFNLNDPLSYESKSSPVTIAAGSSSSVWSTQAYGHDANEVADIEKRTASILNNPESYFKKSADRWEGYLKNGLTNDKATKQQSRLAVKTIQNLHTNWRSPYGFLQTSGVTPSYTAPWFAGGIWPWDSWKHVYALAHINPDLAMDNVRAMFDYQVTKDDTLRPQDAGMLIDVVFPNAQSLRVEKPFNNDVIRHLQNADHLDGDNWNERNTKPSLASWSVWETYLGLKEQGREDDAVKWIAEMYPQLVEYHNWWYTNRDVNGNGIVEYGATMDPAHNDEHGELKFSFTYSDKLEMPDDLKKMMGESCLEGEEQKQTCYSTDMYDLMADWGEVDISAPAQDGAGWESGRDNAANFGFISDEQLQAYAEKEHDGNMVLARADWTPRFFQHKVNGEPVGYTINQESVDINSYLAGEKNFLAQMADLLGKLEDAKTYREDAEKIATYINTHMFDETSGFYYDLKISGKKVEPYQKDTDGELLTMRGRGPEGWSPLFNKVATQENAQKVRDVIMDPKEFNAPKVPFPTAAMSNPAYNPDIYWRGRVWVDQVYFGLQGLANYGFHDDVQTQMNKILENAEGLLEDGAIRENYNPETGAVQGATNFGWSAAHFYMMYRNFMNKSE</sequence>
<evidence type="ECO:0000259" key="1">
    <source>
        <dbReference type="Pfam" id="PF21152"/>
    </source>
</evidence>
<dbReference type="Gene3D" id="2.70.98.50">
    <property type="entry name" value="putative glycoside hydrolase family protein from bacillus halodurans"/>
    <property type="match status" value="1"/>
</dbReference>
<dbReference type="EC" id="3.2.1.20" evidence="3"/>
<name>A0ABY6GQG1_9GAMM</name>
<dbReference type="PANTHER" id="PTHR23403:SF1">
    <property type="entry name" value="TREHALASE"/>
    <property type="match status" value="1"/>
</dbReference>
<dbReference type="Pfam" id="PF22422">
    <property type="entry name" value="MGH1-like_GH"/>
    <property type="match status" value="1"/>
</dbReference>
<dbReference type="Gene3D" id="1.50.10.10">
    <property type="match status" value="1"/>
</dbReference>
<keyword evidence="3" id="KW-0326">Glycosidase</keyword>